<feature type="domain" description="Integrase zinc-binding" evidence="2">
    <location>
        <begin position="52"/>
        <end position="105"/>
    </location>
</feature>
<dbReference type="PANTHER" id="PTHR37984:SF9">
    <property type="entry name" value="INTEGRASE CATALYTIC DOMAIN-CONTAINING PROTEIN"/>
    <property type="match status" value="1"/>
</dbReference>
<dbReference type="InterPro" id="IPR041588">
    <property type="entry name" value="Integrase_H2C2"/>
</dbReference>
<dbReference type="OrthoDB" id="2286242at2759"/>
<dbReference type="FunFam" id="1.10.340.70:FF:000003">
    <property type="entry name" value="Protein CBG25708"/>
    <property type="match status" value="1"/>
</dbReference>
<organism evidence="3 4">
    <name type="scientific">Allacma fusca</name>
    <dbReference type="NCBI Taxonomy" id="39272"/>
    <lineage>
        <taxon>Eukaryota</taxon>
        <taxon>Metazoa</taxon>
        <taxon>Ecdysozoa</taxon>
        <taxon>Arthropoda</taxon>
        <taxon>Hexapoda</taxon>
        <taxon>Collembola</taxon>
        <taxon>Symphypleona</taxon>
        <taxon>Sminthuridae</taxon>
        <taxon>Allacma</taxon>
    </lineage>
</organism>
<reference evidence="3" key="1">
    <citation type="submission" date="2021-06" db="EMBL/GenBank/DDBJ databases">
        <authorList>
            <person name="Hodson N. C."/>
            <person name="Mongue J. A."/>
            <person name="Jaron S. K."/>
        </authorList>
    </citation>
    <scope>NUCLEOTIDE SEQUENCE</scope>
</reference>
<dbReference type="GO" id="GO:0003964">
    <property type="term" value="F:RNA-directed DNA polymerase activity"/>
    <property type="evidence" value="ECO:0007669"/>
    <property type="project" value="UniProtKB-EC"/>
</dbReference>
<sequence>MSDHNCSEVRKYCSTGWPSKEKLESALKPYHQYRHEITVTDGLVMKGIRLIIPQCMQSEILQKIHTGHLGITTCRARAKESVWWPGISTQIQQLVDKCFICVKYRRQTH</sequence>
<keyword evidence="4" id="KW-1185">Reference proteome</keyword>
<gene>
    <name evidence="3" type="ORF">AFUS01_LOCUS29335</name>
</gene>
<evidence type="ECO:0000256" key="1">
    <source>
        <dbReference type="ARBA" id="ARBA00012493"/>
    </source>
</evidence>
<dbReference type="Proteomes" id="UP000708208">
    <property type="component" value="Unassembled WGS sequence"/>
</dbReference>
<dbReference type="PANTHER" id="PTHR37984">
    <property type="entry name" value="PROTEIN CBG26694"/>
    <property type="match status" value="1"/>
</dbReference>
<dbReference type="EMBL" id="CAJVCH010432429">
    <property type="protein sequence ID" value="CAG7818857.1"/>
    <property type="molecule type" value="Genomic_DNA"/>
</dbReference>
<name>A0A8J2KLY3_9HEXA</name>
<accession>A0A8J2KLY3</accession>
<evidence type="ECO:0000313" key="3">
    <source>
        <dbReference type="EMBL" id="CAG7818857.1"/>
    </source>
</evidence>
<protein>
    <recommendedName>
        <fullName evidence="1">RNA-directed DNA polymerase</fullName>
        <ecNumber evidence="1">2.7.7.49</ecNumber>
    </recommendedName>
</protein>
<dbReference type="AlphaFoldDB" id="A0A8J2KLY3"/>
<dbReference type="Pfam" id="PF17921">
    <property type="entry name" value="Integrase_H2C2"/>
    <property type="match status" value="1"/>
</dbReference>
<evidence type="ECO:0000259" key="2">
    <source>
        <dbReference type="Pfam" id="PF17921"/>
    </source>
</evidence>
<dbReference type="EC" id="2.7.7.49" evidence="1"/>
<comment type="caution">
    <text evidence="3">The sequence shown here is derived from an EMBL/GenBank/DDBJ whole genome shotgun (WGS) entry which is preliminary data.</text>
</comment>
<proteinExistence type="predicted"/>
<dbReference type="InterPro" id="IPR050951">
    <property type="entry name" value="Retrovirus_Pol_polyprotein"/>
</dbReference>
<evidence type="ECO:0000313" key="4">
    <source>
        <dbReference type="Proteomes" id="UP000708208"/>
    </source>
</evidence>